<organism evidence="3 4">
    <name type="scientific">Colletotrichum incanum</name>
    <name type="common">Soybean anthracnose fungus</name>
    <dbReference type="NCBI Taxonomy" id="1573173"/>
    <lineage>
        <taxon>Eukaryota</taxon>
        <taxon>Fungi</taxon>
        <taxon>Dikarya</taxon>
        <taxon>Ascomycota</taxon>
        <taxon>Pezizomycotina</taxon>
        <taxon>Sordariomycetes</taxon>
        <taxon>Hypocreomycetidae</taxon>
        <taxon>Glomerellales</taxon>
        <taxon>Glomerellaceae</taxon>
        <taxon>Colletotrichum</taxon>
        <taxon>Colletotrichum spaethianum species complex</taxon>
    </lineage>
</organism>
<feature type="non-terminal residue" evidence="3">
    <location>
        <position position="1"/>
    </location>
</feature>
<keyword evidence="2" id="KW-0472">Membrane</keyword>
<comment type="caution">
    <text evidence="3">The sequence shown here is derived from an EMBL/GenBank/DDBJ whole genome shotgun (WGS) entry which is preliminary data.</text>
</comment>
<accession>A0A167CP68</accession>
<feature type="compositionally biased region" description="Polar residues" evidence="1">
    <location>
        <begin position="345"/>
        <end position="359"/>
    </location>
</feature>
<evidence type="ECO:0000313" key="3">
    <source>
        <dbReference type="EMBL" id="KZL82846.1"/>
    </source>
</evidence>
<gene>
    <name evidence="3" type="ORF">CI238_05374</name>
</gene>
<evidence type="ECO:0008006" key="5">
    <source>
        <dbReference type="Google" id="ProtNLM"/>
    </source>
</evidence>
<keyword evidence="2" id="KW-1133">Transmembrane helix</keyword>
<feature type="region of interest" description="Disordered" evidence="1">
    <location>
        <begin position="212"/>
        <end position="286"/>
    </location>
</feature>
<feature type="compositionally biased region" description="Low complexity" evidence="1">
    <location>
        <begin position="212"/>
        <end position="271"/>
    </location>
</feature>
<sequence>LSPLVNKHGVPFVNPPVSGSLRLSEDSWSRMTRALLLFLFLFALKNHVVQASPRAMNLGYAPVSPPKPTTAPSRNSTNALNGDLRRRQVTSRASSVCGYYNGDPAKSRTADPGYGCREDIAHGLWGFCPTTVLAATDCGLAGNCIDSHDCKFGCGKTGIKGLTTFTCSEEKFCSTVILAGNFEGAFSYIACGAKATVETLLKEPTIVAVPSVTITPEPSTSSEASSSEPTSETVASTSSIVPSSIPNPTSAASSASTQSAPPASEATSPASETNGDDSPNEGPSNTGAIVGGVVGGVAMICITVVAAVYLLRRNKNSKEPEQKRTSRFRSWGRSSSKPPAYDQSEAVQADTQVQHSIGHNKTYAGWGPSEVYGSEPFRNQTVPVELPGAPPAELPGRGY</sequence>
<dbReference type="Proteomes" id="UP000076584">
    <property type="component" value="Unassembled WGS sequence"/>
</dbReference>
<evidence type="ECO:0000256" key="2">
    <source>
        <dbReference type="SAM" id="Phobius"/>
    </source>
</evidence>
<protein>
    <recommendedName>
        <fullName evidence="5">Syndecan domain-containing protein</fullName>
    </recommendedName>
</protein>
<feature type="region of interest" description="Disordered" evidence="1">
    <location>
        <begin position="316"/>
        <end position="399"/>
    </location>
</feature>
<keyword evidence="2" id="KW-0812">Transmembrane</keyword>
<keyword evidence="4" id="KW-1185">Reference proteome</keyword>
<evidence type="ECO:0000313" key="4">
    <source>
        <dbReference type="Proteomes" id="UP000076584"/>
    </source>
</evidence>
<dbReference type="AlphaFoldDB" id="A0A167CP68"/>
<reference evidence="3 4" key="1">
    <citation type="submission" date="2015-06" db="EMBL/GenBank/DDBJ databases">
        <title>Survival trade-offs in plant roots during colonization by closely related pathogenic and mutualistic fungi.</title>
        <authorList>
            <person name="Hacquard S."/>
            <person name="Kracher B."/>
            <person name="Hiruma K."/>
            <person name="Weinman A."/>
            <person name="Muench P."/>
            <person name="Garrido Oter R."/>
            <person name="Ver Loren van Themaat E."/>
            <person name="Dallerey J.-F."/>
            <person name="Damm U."/>
            <person name="Henrissat B."/>
            <person name="Lespinet O."/>
            <person name="Thon M."/>
            <person name="Kemen E."/>
            <person name="McHardy A.C."/>
            <person name="Schulze-Lefert P."/>
            <person name="O'Connell R.J."/>
        </authorList>
    </citation>
    <scope>NUCLEOTIDE SEQUENCE [LARGE SCALE GENOMIC DNA]</scope>
    <source>
        <strain evidence="3 4">MAFF 238704</strain>
    </source>
</reference>
<dbReference type="EMBL" id="LFIW01001266">
    <property type="protein sequence ID" value="KZL82846.1"/>
    <property type="molecule type" value="Genomic_DNA"/>
</dbReference>
<feature type="transmembrane region" description="Helical" evidence="2">
    <location>
        <begin position="288"/>
        <end position="311"/>
    </location>
</feature>
<name>A0A167CP68_COLIC</name>
<evidence type="ECO:0000256" key="1">
    <source>
        <dbReference type="SAM" id="MobiDB-lite"/>
    </source>
</evidence>
<proteinExistence type="predicted"/>